<feature type="domain" description="Auxin response factor" evidence="1">
    <location>
        <begin position="117"/>
        <end position="187"/>
    </location>
</feature>
<dbReference type="InterPro" id="IPR044835">
    <property type="entry name" value="ARF_plant"/>
</dbReference>
<comment type="caution">
    <text evidence="2">The sequence shown here is derived from an EMBL/GenBank/DDBJ whole genome shotgun (WGS) entry which is preliminary data.</text>
</comment>
<keyword evidence="3" id="KW-1185">Reference proteome</keyword>
<dbReference type="InterPro" id="IPR010525">
    <property type="entry name" value="ARF_dom"/>
</dbReference>
<dbReference type="STRING" id="35608.A0A2U1PAE1"/>
<dbReference type="PANTHER" id="PTHR31384">
    <property type="entry name" value="AUXIN RESPONSE FACTOR 4-RELATED"/>
    <property type="match status" value="1"/>
</dbReference>
<organism evidence="2 3">
    <name type="scientific">Artemisia annua</name>
    <name type="common">Sweet wormwood</name>
    <dbReference type="NCBI Taxonomy" id="35608"/>
    <lineage>
        <taxon>Eukaryota</taxon>
        <taxon>Viridiplantae</taxon>
        <taxon>Streptophyta</taxon>
        <taxon>Embryophyta</taxon>
        <taxon>Tracheophyta</taxon>
        <taxon>Spermatophyta</taxon>
        <taxon>Magnoliopsida</taxon>
        <taxon>eudicotyledons</taxon>
        <taxon>Gunneridae</taxon>
        <taxon>Pentapetalae</taxon>
        <taxon>asterids</taxon>
        <taxon>campanulids</taxon>
        <taxon>Asterales</taxon>
        <taxon>Asteraceae</taxon>
        <taxon>Asteroideae</taxon>
        <taxon>Anthemideae</taxon>
        <taxon>Artemisiinae</taxon>
        <taxon>Artemisia</taxon>
    </lineage>
</organism>
<dbReference type="Pfam" id="PF06507">
    <property type="entry name" value="ARF_AD"/>
    <property type="match status" value="1"/>
</dbReference>
<dbReference type="Proteomes" id="UP000245207">
    <property type="component" value="Unassembled WGS sequence"/>
</dbReference>
<dbReference type="GO" id="GO:0006355">
    <property type="term" value="P:regulation of DNA-templated transcription"/>
    <property type="evidence" value="ECO:0007669"/>
    <property type="project" value="InterPro"/>
</dbReference>
<dbReference type="PANTHER" id="PTHR31384:SF160">
    <property type="entry name" value="AUXIN RESPONSE FACTOR 16"/>
    <property type="match status" value="1"/>
</dbReference>
<dbReference type="GO" id="GO:0009725">
    <property type="term" value="P:response to hormone"/>
    <property type="evidence" value="ECO:0007669"/>
    <property type="project" value="InterPro"/>
</dbReference>
<dbReference type="GO" id="GO:0003677">
    <property type="term" value="F:DNA binding"/>
    <property type="evidence" value="ECO:0007669"/>
    <property type="project" value="InterPro"/>
</dbReference>
<evidence type="ECO:0000259" key="1">
    <source>
        <dbReference type="Pfam" id="PF06507"/>
    </source>
</evidence>
<dbReference type="GO" id="GO:0005634">
    <property type="term" value="C:nucleus"/>
    <property type="evidence" value="ECO:0007669"/>
    <property type="project" value="InterPro"/>
</dbReference>
<dbReference type="EMBL" id="PKPP01001441">
    <property type="protein sequence ID" value="PWA82697.1"/>
    <property type="molecule type" value="Genomic_DNA"/>
</dbReference>
<gene>
    <name evidence="2" type="ORF">CTI12_AA180660</name>
</gene>
<proteinExistence type="predicted"/>
<protein>
    <submittedName>
        <fullName evidence="2">Aux/IAA-ARF-dimerization</fullName>
    </submittedName>
</protein>
<evidence type="ECO:0000313" key="3">
    <source>
        <dbReference type="Proteomes" id="UP000245207"/>
    </source>
</evidence>
<evidence type="ECO:0000313" key="2">
    <source>
        <dbReference type="EMBL" id="PWA82697.1"/>
    </source>
</evidence>
<reference evidence="2 3" key="1">
    <citation type="journal article" date="2018" name="Mol. Plant">
        <title>The genome of Artemisia annua provides insight into the evolution of Asteraceae family and artemisinin biosynthesis.</title>
        <authorList>
            <person name="Shen Q."/>
            <person name="Zhang L."/>
            <person name="Liao Z."/>
            <person name="Wang S."/>
            <person name="Yan T."/>
            <person name="Shi P."/>
            <person name="Liu M."/>
            <person name="Fu X."/>
            <person name="Pan Q."/>
            <person name="Wang Y."/>
            <person name="Lv Z."/>
            <person name="Lu X."/>
            <person name="Zhang F."/>
            <person name="Jiang W."/>
            <person name="Ma Y."/>
            <person name="Chen M."/>
            <person name="Hao X."/>
            <person name="Li L."/>
            <person name="Tang Y."/>
            <person name="Lv G."/>
            <person name="Zhou Y."/>
            <person name="Sun X."/>
            <person name="Brodelius P.E."/>
            <person name="Rose J.K.C."/>
            <person name="Tang K."/>
        </authorList>
    </citation>
    <scope>NUCLEOTIDE SEQUENCE [LARGE SCALE GENOMIC DNA]</scope>
    <source>
        <strain evidence="3">cv. Huhao1</strain>
        <tissue evidence="2">Leaf</tissue>
    </source>
</reference>
<dbReference type="AlphaFoldDB" id="A0A2U1PAE1"/>
<sequence>MWSLWNFRNETIFGTNLPKPENGDLCVGIRRAKRGGIGAPDIPSGWSSTSGNSPSSYGGVSSFLRENDNKLMRNGRNINPSGRGKVRPEAVLEATCLAANGQPFEVTYYPRASTPEFCVKVSSLSAALRIQWCAGMRFKMAFETKDSSRISWFMGTVSSVQVLDPFLWPNSPWCLLQVNWDEPELAKCEACKPMAELIILNGYVFAGVLFAKIMVCVRFDANVVLPSGVCLLDMSKPNGGSALSAHVLAGHHGSVFAAMGVE</sequence>
<dbReference type="Gene3D" id="2.30.30.1040">
    <property type="match status" value="1"/>
</dbReference>
<name>A0A2U1PAE1_ARTAN</name>
<dbReference type="OrthoDB" id="1715046at2759"/>
<accession>A0A2U1PAE1</accession>